<gene>
    <name evidence="1" type="ORF">COCNU_03G013370</name>
</gene>
<keyword evidence="2" id="KW-1185">Reference proteome</keyword>
<reference evidence="1" key="2">
    <citation type="submission" date="2019-07" db="EMBL/GenBank/DDBJ databases">
        <authorList>
            <person name="Yang Y."/>
            <person name="Bocs S."/>
            <person name="Baudouin L."/>
        </authorList>
    </citation>
    <scope>NUCLEOTIDE SEQUENCE</scope>
    <source>
        <tissue evidence="1">Spear leaf of Hainan Tall coconut</tissue>
    </source>
</reference>
<evidence type="ECO:0000313" key="2">
    <source>
        <dbReference type="Proteomes" id="UP000797356"/>
    </source>
</evidence>
<sequence length="163" mass="18148">MPDPGYALRPHLEWETTSALSTPPTVTSRRPSCSKIRSPVEKGIRFRHLRPSSTAGCQSPSRHIRRRPACCRCCLLQIYVGSVPADMDADFLTSPTAGYSGKSRKRGYKTAEMARAALVNPVVKTTDGHQMVFKLAINGKKRKLTDPWHWRCCAPCLPVEVQV</sequence>
<dbReference type="Proteomes" id="UP000797356">
    <property type="component" value="Chromosome 3"/>
</dbReference>
<name>A0A8K0MZ74_COCNU</name>
<proteinExistence type="predicted"/>
<protein>
    <submittedName>
        <fullName evidence="1">Uncharacterized protein</fullName>
    </submittedName>
</protein>
<accession>A0A8K0MZ74</accession>
<comment type="caution">
    <text evidence="1">The sequence shown here is derived from an EMBL/GenBank/DDBJ whole genome shotgun (WGS) entry which is preliminary data.</text>
</comment>
<reference evidence="1" key="1">
    <citation type="journal article" date="2017" name="Gigascience">
        <title>The genome draft of coconut (Cocos nucifera).</title>
        <authorList>
            <person name="Xiao Y."/>
            <person name="Xu P."/>
            <person name="Fan H."/>
            <person name="Baudouin L."/>
            <person name="Xia W."/>
            <person name="Bocs S."/>
            <person name="Xu J."/>
            <person name="Li Q."/>
            <person name="Guo A."/>
            <person name="Zhou L."/>
            <person name="Li J."/>
            <person name="Wu Y."/>
            <person name="Ma Z."/>
            <person name="Armero A."/>
            <person name="Issali A.E."/>
            <person name="Liu N."/>
            <person name="Peng M."/>
            <person name="Yang Y."/>
        </authorList>
    </citation>
    <scope>NUCLEOTIDE SEQUENCE</scope>
    <source>
        <tissue evidence="1">Spear leaf of Hainan Tall coconut</tissue>
    </source>
</reference>
<dbReference type="EMBL" id="CM017874">
    <property type="protein sequence ID" value="KAG1335218.1"/>
    <property type="molecule type" value="Genomic_DNA"/>
</dbReference>
<evidence type="ECO:0000313" key="1">
    <source>
        <dbReference type="EMBL" id="KAG1335218.1"/>
    </source>
</evidence>
<dbReference type="AlphaFoldDB" id="A0A8K0MZ74"/>
<organism evidence="1 2">
    <name type="scientific">Cocos nucifera</name>
    <name type="common">Coconut palm</name>
    <dbReference type="NCBI Taxonomy" id="13894"/>
    <lineage>
        <taxon>Eukaryota</taxon>
        <taxon>Viridiplantae</taxon>
        <taxon>Streptophyta</taxon>
        <taxon>Embryophyta</taxon>
        <taxon>Tracheophyta</taxon>
        <taxon>Spermatophyta</taxon>
        <taxon>Magnoliopsida</taxon>
        <taxon>Liliopsida</taxon>
        <taxon>Arecaceae</taxon>
        <taxon>Arecoideae</taxon>
        <taxon>Cocoseae</taxon>
        <taxon>Attaleinae</taxon>
        <taxon>Cocos</taxon>
    </lineage>
</organism>